<feature type="compositionally biased region" description="Basic and acidic residues" evidence="12">
    <location>
        <begin position="1633"/>
        <end position="1644"/>
    </location>
</feature>
<dbReference type="SMART" id="SM00248">
    <property type="entry name" value="ANK"/>
    <property type="match status" value="25"/>
</dbReference>
<feature type="repeat" description="ANK" evidence="9">
    <location>
        <begin position="630"/>
        <end position="662"/>
    </location>
</feature>
<dbReference type="InterPro" id="IPR002110">
    <property type="entry name" value="Ankyrin_rpt"/>
</dbReference>
<feature type="repeat" description="ANK" evidence="9">
    <location>
        <begin position="1186"/>
        <end position="1218"/>
    </location>
</feature>
<feature type="compositionally biased region" description="Polar residues" evidence="12">
    <location>
        <begin position="1735"/>
        <end position="1747"/>
    </location>
</feature>
<feature type="repeat" description="ANK" evidence="9">
    <location>
        <begin position="1356"/>
        <end position="1388"/>
    </location>
</feature>
<dbReference type="FunFam" id="1.25.40.20:FF:000114">
    <property type="entry name" value="ankyrin repeat and KH domain-containing protein 1 isoform X2"/>
    <property type="match status" value="1"/>
</dbReference>
<dbReference type="InterPro" id="IPR036612">
    <property type="entry name" value="KH_dom_type_1_sf"/>
</dbReference>
<dbReference type="FunFam" id="1.25.40.20:FF:000046">
    <property type="entry name" value="Ankyrin repeat and KH domain-containing protein 1"/>
    <property type="match status" value="1"/>
</dbReference>
<dbReference type="GO" id="GO:0003723">
    <property type="term" value="F:RNA binding"/>
    <property type="evidence" value="ECO:0007669"/>
    <property type="project" value="UniProtKB-UniRule"/>
</dbReference>
<feature type="region of interest" description="Disordered" evidence="12">
    <location>
        <begin position="1507"/>
        <end position="1753"/>
    </location>
</feature>
<keyword evidence="6" id="KW-0007">Acetylation</keyword>
<dbReference type="Proteomes" id="UP000677803">
    <property type="component" value="Unassembled WGS sequence"/>
</dbReference>
<dbReference type="GO" id="GO:0005737">
    <property type="term" value="C:cytoplasm"/>
    <property type="evidence" value="ECO:0007669"/>
    <property type="project" value="UniProtKB-SubCell"/>
</dbReference>
<feature type="repeat" description="ANK" evidence="9">
    <location>
        <begin position="563"/>
        <end position="595"/>
    </location>
</feature>
<dbReference type="SMART" id="SM00322">
    <property type="entry name" value="KH"/>
    <property type="match status" value="1"/>
</dbReference>
<feature type="compositionally biased region" description="Low complexity" evidence="12">
    <location>
        <begin position="2164"/>
        <end position="2173"/>
    </location>
</feature>
<feature type="region of interest" description="Disordered" evidence="12">
    <location>
        <begin position="1847"/>
        <end position="1871"/>
    </location>
</feature>
<dbReference type="SUPFAM" id="SSF54791">
    <property type="entry name" value="Eukaryotic type KH-domain (KH-domain type I)"/>
    <property type="match status" value="1"/>
</dbReference>
<feature type="compositionally biased region" description="Polar residues" evidence="12">
    <location>
        <begin position="1970"/>
        <end position="2005"/>
    </location>
</feature>
<evidence type="ECO:0000256" key="4">
    <source>
        <dbReference type="ARBA" id="ARBA00022737"/>
    </source>
</evidence>
<feature type="compositionally biased region" description="Pro residues" evidence="12">
    <location>
        <begin position="966"/>
        <end position="989"/>
    </location>
</feature>
<evidence type="ECO:0000256" key="1">
    <source>
        <dbReference type="ARBA" id="ARBA00004496"/>
    </source>
</evidence>
<feature type="compositionally biased region" description="Low complexity" evidence="12">
    <location>
        <begin position="2260"/>
        <end position="2271"/>
    </location>
</feature>
<dbReference type="Gene3D" id="1.25.40.20">
    <property type="entry name" value="Ankyrin repeat-containing domain"/>
    <property type="match status" value="9"/>
</dbReference>
<dbReference type="FunFam" id="1.25.40.20:FF:000068">
    <property type="entry name" value="ankyrin repeat domain-containing protein 17 isoform X5"/>
    <property type="match status" value="1"/>
</dbReference>
<dbReference type="SUPFAM" id="SSF48403">
    <property type="entry name" value="Ankyrin repeat"/>
    <property type="match status" value="3"/>
</dbReference>
<dbReference type="Pfam" id="PF00023">
    <property type="entry name" value="Ank"/>
    <property type="match status" value="3"/>
</dbReference>
<dbReference type="OrthoDB" id="10071877at2759"/>
<feature type="repeat" description="ANK" evidence="9">
    <location>
        <begin position="1219"/>
        <end position="1251"/>
    </location>
</feature>
<dbReference type="PROSITE" id="PS50088">
    <property type="entry name" value="ANK_REPEAT"/>
    <property type="match status" value="20"/>
</dbReference>
<feature type="compositionally biased region" description="Pro residues" evidence="12">
    <location>
        <begin position="2030"/>
        <end position="2043"/>
    </location>
</feature>
<keyword evidence="5 10" id="KW-0694">RNA-binding</keyword>
<dbReference type="Pfam" id="PF12796">
    <property type="entry name" value="Ank_2"/>
    <property type="match status" value="8"/>
</dbReference>
<dbReference type="EMBL" id="CAJRST010036666">
    <property type="protein sequence ID" value="CAG5991960.1"/>
    <property type="molecule type" value="Genomic_DNA"/>
</dbReference>
<feature type="repeat" description="ANK" evidence="9">
    <location>
        <begin position="1389"/>
        <end position="1421"/>
    </location>
</feature>
<dbReference type="PANTHER" id="PTHR23206">
    <property type="entry name" value="MASK PROTEIN"/>
    <property type="match status" value="1"/>
</dbReference>
<evidence type="ECO:0000256" key="6">
    <source>
        <dbReference type="ARBA" id="ARBA00022990"/>
    </source>
</evidence>
<evidence type="ECO:0000256" key="12">
    <source>
        <dbReference type="SAM" id="MobiDB-lite"/>
    </source>
</evidence>
<evidence type="ECO:0000256" key="3">
    <source>
        <dbReference type="ARBA" id="ARBA00022553"/>
    </source>
</evidence>
<dbReference type="GO" id="GO:0005634">
    <property type="term" value="C:nucleus"/>
    <property type="evidence" value="ECO:0007669"/>
    <property type="project" value="UniProtKB-ARBA"/>
</dbReference>
<evidence type="ECO:0000259" key="13">
    <source>
        <dbReference type="SMART" id="SM00322"/>
    </source>
</evidence>
<feature type="region of interest" description="Disordered" evidence="12">
    <location>
        <begin position="1963"/>
        <end position="2271"/>
    </location>
</feature>
<feature type="repeat" description="ANK" evidence="9">
    <location>
        <begin position="1254"/>
        <end position="1286"/>
    </location>
</feature>
<evidence type="ECO:0000256" key="7">
    <source>
        <dbReference type="ARBA" id="ARBA00023043"/>
    </source>
</evidence>
<evidence type="ECO:0000256" key="9">
    <source>
        <dbReference type="PROSITE-ProRule" id="PRU00023"/>
    </source>
</evidence>
<feature type="repeat" description="ANK" evidence="9">
    <location>
        <begin position="367"/>
        <end position="399"/>
    </location>
</feature>
<organism evidence="14 15">
    <name type="scientific">Menidia menidia</name>
    <name type="common">Atlantic silverside</name>
    <dbReference type="NCBI Taxonomy" id="238744"/>
    <lineage>
        <taxon>Eukaryota</taxon>
        <taxon>Metazoa</taxon>
        <taxon>Chordata</taxon>
        <taxon>Craniata</taxon>
        <taxon>Vertebrata</taxon>
        <taxon>Euteleostomi</taxon>
        <taxon>Actinopterygii</taxon>
        <taxon>Neopterygii</taxon>
        <taxon>Teleostei</taxon>
        <taxon>Neoteleostei</taxon>
        <taxon>Acanthomorphata</taxon>
        <taxon>Ovalentaria</taxon>
        <taxon>Atherinomorphae</taxon>
        <taxon>Atheriniformes</taxon>
        <taxon>Atherinopsidae</taxon>
        <taxon>Menidiinae</taxon>
        <taxon>Menidia</taxon>
    </lineage>
</organism>
<feature type="repeat" description="ANK" evidence="9">
    <location>
        <begin position="1321"/>
        <end position="1353"/>
    </location>
</feature>
<accession>A0A8S4BQ39</accession>
<comment type="subcellular location">
    <subcellularLocation>
        <location evidence="1">Cytoplasm</location>
    </subcellularLocation>
</comment>
<dbReference type="FunFam" id="1.25.40.20:FF:000014">
    <property type="entry name" value="ankyrin repeat domain-containing protein 17 isoform X2"/>
    <property type="match status" value="1"/>
</dbReference>
<keyword evidence="2" id="KW-0963">Cytoplasm</keyword>
<keyword evidence="3" id="KW-0597">Phosphoprotein</keyword>
<dbReference type="FunFam" id="1.25.40.20:FF:000055">
    <property type="entry name" value="ankyrin repeat domain-containing protein 17 isoform X2"/>
    <property type="match status" value="1"/>
</dbReference>
<dbReference type="FunFam" id="1.25.40.20:FF:000012">
    <property type="entry name" value="ankyrin repeat domain-containing protein 17 isoform X1"/>
    <property type="match status" value="1"/>
</dbReference>
<feature type="compositionally biased region" description="Polar residues" evidence="12">
    <location>
        <begin position="1665"/>
        <end position="1679"/>
    </location>
</feature>
<dbReference type="InterPro" id="IPR036770">
    <property type="entry name" value="Ankyrin_rpt-contain_sf"/>
</dbReference>
<feature type="compositionally biased region" description="Basic residues" evidence="12">
    <location>
        <begin position="1518"/>
        <end position="1528"/>
    </location>
</feature>
<dbReference type="InterPro" id="IPR051631">
    <property type="entry name" value="Ankyrin-KH/SAM_domain"/>
</dbReference>
<evidence type="ECO:0000313" key="14">
    <source>
        <dbReference type="EMBL" id="CAG5991960.1"/>
    </source>
</evidence>
<feature type="compositionally biased region" description="Low complexity" evidence="12">
    <location>
        <begin position="2063"/>
        <end position="2099"/>
    </location>
</feature>
<gene>
    <name evidence="14" type="ORF">MMEN_LOCUS17585</name>
</gene>
<feature type="compositionally biased region" description="Low complexity" evidence="12">
    <location>
        <begin position="1572"/>
        <end position="1590"/>
    </location>
</feature>
<sequence>MQDAVAGTAMLTDGFEDEIDSVTPRSPVAGMGVGATPGGVGLGGIGIGVGGKKVRLYGEPGGPAAERLDFKLAAAAVLSSGPGSGSDEDEVSEVESFILDQEDLDNPIMKTASELLLSSATDGVDLRTVDPETQARLEALLEAAGIGKLSTADGKAFADPEVLRRLTSSVSCALDEAAAALTRMRAENTLNAGQADNLVIFSRSLAEACSDGDVNAVRKLLDEGRSVNEHTEEGESLLCLACSAGYYELAQVLLAMHANVEDRGIKGDITPLMAAASGGYVDIVKLLLVHGADVNAQSSTGNTALTYACAGGFVDVVKVLLKEGANIEDHNENGHTPLMEAASAGHVEVARVLLEYGAGINTHSNEFKESALTLACYKGHLDMVRFLLEAGADQEHKTDEMHTALMEACMDGHVEVARLLLDSGAQVNMPADSFESPLTLAACGGHVELAALLIERGANLEEVNDEGYTPLMEAAREGHEEMVALLLAQGANINAQTEETQETALTLACCGGFLEVADFLIKAGADIELGCSTPLMEAAQEGHLELVKYLLAAGANVHATTATGDTALTYACENGHTDVADVLLQAGANLEHESEGGRTPLMKAARAGHLCTVQFLISKGANVNRATANNDHTVVSLACAGGHLAVVELLLAHGADPTHRLKDGSTMLIEAAKGGHTNVVSYLLDYPNNILSVPAPDLSQLTPPSQDASQVPRVPFQALAMVVPPQEPDRAPSNIATPPPVSSKGMSKQRQAALQPGVPSSVGRGPEAEPLPPFHLCQPLECIVEETEGKLNELGQRISAIEKAQLQSLELIQGEPLTKDKIEELKKSREEQVQKKKKILKELQKVERQLQLKTHQQFTKEYMEAKGLKEEQEAGQSQGPGPGPGSTTTPPPGPLPSAPGGQVHTGSDTDEEANKDGEQEELPGEEGDEEEEEDDEDEASYEEADGEDDDYLKLPQVGTILYRDGPQPPQQPPLPPSPQTQAQPPPPPLQTAFVPIQPLPDYNPADYPGSASPELQRVLVGQQMLGQQQAQAQQLAGLGPGMIPQQAPDGLMVATPAQTLTETLDDIMAAVSSRVPMLNTTSPTPLSQPPTQTNGNIASPPSVLPLYPSVDIDAHTESNHDTALTLACAGGHEELVSVLIARGANIEHRDKKGFTPLILAATAGHVGVVEVLLDKGGDIEAQSERTKDTPLSLACSGGRQEVVELLLLRGANKEHRNVSDYTPLSLAASGGYVNIIKILLNAGAEINSRTGSKLGISPLMLAAMNGHVPAVKLLLDMGSDINAQIETNRNTALTLACFQGRAEVVSLLLDRKANVEHRAKTGLTPLMEAASGGYAEVGRVLLDKGADVNAPPVPSSRDTALTIAADKGHYKFCELLINRGAHIDVRNKKGNTPLWLAANGGHFDVVQLLVHASADVDAADNRKITPLMAAFRKGHVKVVQYLVKEVNQFPSDIECMRYIATIADKELLKKCHQCMETIVKAKDQQAAEANKNASILLKELDLEKSREESKKQALAAKREKRKEKRKKKKEEQKRKLEEEEGQKTKEELSDMQEQKEDSAEETEVPIEPPSATTTTTIGISATSTTFTTAFGKKRGSVATTPSTNRKNKKNKTKDSAPSEPIILQDPQVALAQHKADKNKIHGEPRGGGGGVTGGNSDSDPLDSTDCATPSSGAAQSQTLMPGPEKRHCPQLQTEGKVDNKVTVSISKPTQKAPDTSDSTSNSLPSPFKTMALPVTSPNSKLSLTSPKRGQKREEGWKEVVRRSKKLSVPASVVSRIMGRGGCNITAIQDVTGAHIDVDKQKDKNGERMITIRGGTESTRYAVQLINALIQDPAKELEDLIPRNHIRAPGSKAASASFSSSTGATSGSTAGPKALSSLVTSAGVSFQPSSSTSASSSQAGGKIGKGLSSNVRQPFPVSLPLAYAHPQLALLAAQTMHQIRHPRLPMAQFGGTFTPAASTWGPFPVRPVSPGSANSSPKHNGGTNSAGAQARPNSTSGEHASTASSGTPVSATKTTTTSAPHTSAAAASPHTPNPTPYNPQPSIPTPSSVRKQLFAPDPKPTGAPPVTAAPASSCPSAGRGSGSPAHHSSTTSTANASQQPIGSISQPPMQPAKTEPSAAASSGKDKPSLPAESQPVSVSESINSAGFSSSAMALASKAEPRQQLAPAPSSAPSTEAPPPLPNPHSNSHLASVPPPVLSHNVAHPNNTVPHFSAPAPRVSHRMQQPGPYYSLPEQQQQQQSVFVPFSGQQEPPKQTQNPTSQAAGLPPQAQAPGSIQVSANLGIMNGSQMQHVASAGKPQQLPPNYGPAGLFNFSSIFDNNSQVGNSQVWGACHLPARSPPEQSYSAPPAYMSIGQIENMMPPPPPDSSKAPGYRSAPQRMVNSPIALTSYATSISGSPVYLHGHAGVGTPSFNRQHFSPHPWSASTSGESPVPPPPTVSSSALSTSAVAPPPQPKPSNTSQQDRKVPPPIGTERLARIRQTGSVNPPLLTTSYTASVGQGGIWSFGVGSASEAMSGWSQPLMGGHMMHPQLQAEQSAFSQHQPMEQDDTGIANPANSYHQPQHLPNSYMDFQKGMPMSVYGGTMLTPHPPMAEGPGGPVYNGLHTGDPAWNPIIKVVPNNADNSDPQQQVWPGTWAPHVGNVHLNHVN</sequence>
<feature type="region of interest" description="Disordered" evidence="12">
    <location>
        <begin position="725"/>
        <end position="767"/>
    </location>
</feature>
<protein>
    <submittedName>
        <fullName evidence="14">(Atlantic silverside) hypothetical protein</fullName>
    </submittedName>
</protein>
<name>A0A8S4BQ39_9TELE</name>
<feature type="region of interest" description="Disordered" evidence="12">
    <location>
        <begin position="1885"/>
        <end position="1906"/>
    </location>
</feature>
<feature type="compositionally biased region" description="Polar residues" evidence="12">
    <location>
        <begin position="2133"/>
        <end position="2150"/>
    </location>
</feature>
<feature type="repeat" description="ANK" evidence="9">
    <location>
        <begin position="596"/>
        <end position="628"/>
    </location>
</feature>
<evidence type="ECO:0000256" key="11">
    <source>
        <dbReference type="SAM" id="Coils"/>
    </source>
</evidence>
<feature type="region of interest" description="Disordered" evidence="12">
    <location>
        <begin position="2410"/>
        <end position="2468"/>
    </location>
</feature>
<feature type="compositionally biased region" description="Low complexity" evidence="12">
    <location>
        <begin position="1885"/>
        <end position="1896"/>
    </location>
</feature>
<comment type="caution">
    <text evidence="14">The sequence shown here is derived from an EMBL/GenBank/DDBJ whole genome shotgun (WGS) entry which is preliminary data.</text>
</comment>
<proteinExistence type="predicted"/>
<feature type="compositionally biased region" description="Polar residues" evidence="12">
    <location>
        <begin position="2250"/>
        <end position="2259"/>
    </location>
</feature>
<keyword evidence="8 11" id="KW-0175">Coiled coil</keyword>
<keyword evidence="4" id="KW-0677">Repeat</keyword>
<dbReference type="FunFam" id="3.30.1370.10:FF:000029">
    <property type="entry name" value="ankyrin repeat and KH domain-containing protein 1 isoform X2"/>
    <property type="match status" value="1"/>
</dbReference>
<feature type="compositionally biased region" description="Low complexity" evidence="12">
    <location>
        <begin position="2437"/>
        <end position="2447"/>
    </location>
</feature>
<feature type="repeat" description="ANK" evidence="9">
    <location>
        <begin position="530"/>
        <end position="562"/>
    </location>
</feature>
<dbReference type="PROSITE" id="PS50084">
    <property type="entry name" value="KH_TYPE_1"/>
    <property type="match status" value="1"/>
</dbReference>
<dbReference type="PRINTS" id="PR01415">
    <property type="entry name" value="ANKYRIN"/>
</dbReference>
<feature type="repeat" description="ANK" evidence="9">
    <location>
        <begin position="1119"/>
        <end position="1151"/>
    </location>
</feature>
<feature type="repeat" description="ANK" evidence="9">
    <location>
        <begin position="433"/>
        <end position="465"/>
    </location>
</feature>
<feature type="repeat" description="ANK" evidence="9">
    <location>
        <begin position="1288"/>
        <end position="1320"/>
    </location>
</feature>
<dbReference type="Gene3D" id="3.30.1370.10">
    <property type="entry name" value="K Homology domain, type 1"/>
    <property type="match status" value="1"/>
</dbReference>
<feature type="repeat" description="ANK" evidence="9">
    <location>
        <begin position="400"/>
        <end position="432"/>
    </location>
</feature>
<evidence type="ECO:0000256" key="10">
    <source>
        <dbReference type="PROSITE-ProRule" id="PRU00117"/>
    </source>
</evidence>
<dbReference type="PANTHER" id="PTHR23206:SF8">
    <property type="entry name" value="ANKYRIN REPEAT AND KH DOMAIN-CONTAINING 1"/>
    <property type="match status" value="1"/>
</dbReference>
<feature type="region of interest" description="Disordered" evidence="12">
    <location>
        <begin position="869"/>
        <end position="1011"/>
    </location>
</feature>
<feature type="compositionally biased region" description="Low complexity" evidence="12">
    <location>
        <begin position="2233"/>
        <end position="2248"/>
    </location>
</feature>
<dbReference type="FunFam" id="1.25.40.20:FF:000156">
    <property type="entry name" value="ankyrin repeat and KH domain-containing protein 1-like isoform X6"/>
    <property type="match status" value="1"/>
</dbReference>
<feature type="domain" description="K Homology" evidence="13">
    <location>
        <begin position="1760"/>
        <end position="1830"/>
    </location>
</feature>
<feature type="repeat" description="ANK" evidence="9">
    <location>
        <begin position="267"/>
        <end position="299"/>
    </location>
</feature>
<dbReference type="Pfam" id="PF00013">
    <property type="entry name" value="KH_1"/>
    <property type="match status" value="1"/>
</dbReference>
<feature type="region of interest" description="Disordered" evidence="12">
    <location>
        <begin position="2534"/>
        <end position="2561"/>
    </location>
</feature>
<feature type="repeat" description="ANK" evidence="9">
    <location>
        <begin position="1152"/>
        <end position="1184"/>
    </location>
</feature>
<feature type="compositionally biased region" description="Polar residues" evidence="12">
    <location>
        <begin position="1701"/>
        <end position="1724"/>
    </location>
</feature>
<evidence type="ECO:0000256" key="8">
    <source>
        <dbReference type="ARBA" id="ARBA00023054"/>
    </source>
</evidence>
<evidence type="ECO:0000313" key="15">
    <source>
        <dbReference type="Proteomes" id="UP000677803"/>
    </source>
</evidence>
<feature type="repeat" description="ANK" evidence="9">
    <location>
        <begin position="466"/>
        <end position="498"/>
    </location>
</feature>
<dbReference type="InterPro" id="IPR004088">
    <property type="entry name" value="KH_dom_type_1"/>
</dbReference>
<dbReference type="InterPro" id="IPR047374">
    <property type="entry name" value="KH-I_ANKHD1"/>
</dbReference>
<dbReference type="InterPro" id="IPR004087">
    <property type="entry name" value="KH_dom"/>
</dbReference>
<evidence type="ECO:0000256" key="2">
    <source>
        <dbReference type="ARBA" id="ARBA00022490"/>
    </source>
</evidence>
<feature type="repeat" description="ANK" evidence="9">
    <location>
        <begin position="300"/>
        <end position="332"/>
    </location>
</feature>
<reference evidence="14" key="1">
    <citation type="submission" date="2021-05" db="EMBL/GenBank/DDBJ databases">
        <authorList>
            <person name="Tigano A."/>
        </authorList>
    </citation>
    <scope>NUCLEOTIDE SEQUENCE</scope>
</reference>
<evidence type="ECO:0000256" key="5">
    <source>
        <dbReference type="ARBA" id="ARBA00022884"/>
    </source>
</evidence>
<feature type="coiled-coil region" evidence="11">
    <location>
        <begin position="784"/>
        <end position="856"/>
    </location>
</feature>
<feature type="compositionally biased region" description="Basic and acidic residues" evidence="12">
    <location>
        <begin position="1529"/>
        <end position="1557"/>
    </location>
</feature>
<dbReference type="GO" id="GO:0045087">
    <property type="term" value="P:innate immune response"/>
    <property type="evidence" value="ECO:0007669"/>
    <property type="project" value="TreeGrafter"/>
</dbReference>
<feature type="compositionally biased region" description="Low complexity" evidence="12">
    <location>
        <begin position="2006"/>
        <end position="2029"/>
    </location>
</feature>
<dbReference type="CDD" id="cd22503">
    <property type="entry name" value="KH-I_ANKHD1"/>
    <property type="match status" value="1"/>
</dbReference>
<dbReference type="PROSITE" id="PS50297">
    <property type="entry name" value="ANK_REP_REGION"/>
    <property type="match status" value="20"/>
</dbReference>
<keyword evidence="15" id="KW-1185">Reference proteome</keyword>
<keyword evidence="7 9" id="KW-0040">ANK repeat</keyword>
<feature type="repeat" description="ANK" evidence="9">
    <location>
        <begin position="333"/>
        <end position="365"/>
    </location>
</feature>
<feature type="compositionally biased region" description="Acidic residues" evidence="12">
    <location>
        <begin position="918"/>
        <end position="950"/>
    </location>
</feature>